<gene>
    <name evidence="1" type="ORF">OE105_00865</name>
</gene>
<protein>
    <submittedName>
        <fullName evidence="1">DUF1836 domain-containing protein</fullName>
    </submittedName>
</protein>
<proteinExistence type="predicted"/>
<dbReference type="KEGG" id="fhl:OE105_00865"/>
<dbReference type="PANTHER" id="PTHR40056:SF1">
    <property type="entry name" value="DUF1836 DOMAIN-CONTAINING PROTEIN"/>
    <property type="match status" value="1"/>
</dbReference>
<name>A0A9E8M1U5_9BACI</name>
<dbReference type="EMBL" id="CP106877">
    <property type="protein sequence ID" value="WAA12729.1"/>
    <property type="molecule type" value="Genomic_DNA"/>
</dbReference>
<dbReference type="PANTHER" id="PTHR40056">
    <property type="entry name" value="HYPOTHETICAL CYTOSOLIC PROTEIN"/>
    <property type="match status" value="1"/>
</dbReference>
<dbReference type="Pfam" id="PF08876">
    <property type="entry name" value="DUF1836"/>
    <property type="match status" value="1"/>
</dbReference>
<reference evidence="1" key="1">
    <citation type="submission" date="2022-09" db="EMBL/GenBank/DDBJ databases">
        <title>Complete Genomes of Fervidibacillus albus and Fervidibacillus halotolerans isolated from tidal flat sediments.</title>
        <authorList>
            <person name="Kwon K.K."/>
            <person name="Yang S.-H."/>
            <person name="Park M.J."/>
            <person name="Oh H.-M."/>
        </authorList>
    </citation>
    <scope>NUCLEOTIDE SEQUENCE</scope>
    <source>
        <strain evidence="1">MEBiC13594</strain>
    </source>
</reference>
<sequence>MKDWEQLFQELAVDHQMNLDEIPNINLYMDQVIQLFESKYAKTKRKEDEKILTKTMINNYAKGRLLFPIKNKKYTKEHLILLNFIYQMKGVLSITDIKAVLEKINEKIEVDEFDPSDIYNSYLQLTNKYAHHFKENLETIFQLSKKELEKLDDPDSSYLEKLLIISSLAYLSNLYKRAAENLVDELSAD</sequence>
<dbReference type="InterPro" id="IPR014975">
    <property type="entry name" value="DUF1836"/>
</dbReference>
<dbReference type="AlphaFoldDB" id="A0A9E8M1U5"/>
<dbReference type="RefSeq" id="WP_275420859.1">
    <property type="nucleotide sequence ID" value="NZ_CP106877.1"/>
</dbReference>
<evidence type="ECO:0000313" key="1">
    <source>
        <dbReference type="EMBL" id="WAA12729.1"/>
    </source>
</evidence>
<keyword evidence="2" id="KW-1185">Reference proteome</keyword>
<dbReference type="Proteomes" id="UP001164726">
    <property type="component" value="Chromosome"/>
</dbReference>
<organism evidence="1 2">
    <name type="scientific">Fervidibacillus halotolerans</name>
    <dbReference type="NCBI Taxonomy" id="2980027"/>
    <lineage>
        <taxon>Bacteria</taxon>
        <taxon>Bacillati</taxon>
        <taxon>Bacillota</taxon>
        <taxon>Bacilli</taxon>
        <taxon>Bacillales</taxon>
        <taxon>Bacillaceae</taxon>
        <taxon>Fervidibacillus</taxon>
    </lineage>
</organism>
<evidence type="ECO:0000313" key="2">
    <source>
        <dbReference type="Proteomes" id="UP001164726"/>
    </source>
</evidence>
<accession>A0A9E8M1U5</accession>